<dbReference type="OrthoDB" id="104580at2"/>
<reference evidence="1 2" key="1">
    <citation type="submission" date="2017-05" db="EMBL/GenBank/DDBJ databases">
        <authorList>
            <person name="Varghese N."/>
            <person name="Submissions S."/>
        </authorList>
    </citation>
    <scope>NUCLEOTIDE SEQUENCE [LARGE SCALE GENOMIC DNA]</scope>
    <source>
        <strain evidence="1 2">DSM 29982</strain>
    </source>
</reference>
<keyword evidence="2" id="KW-1185">Reference proteome</keyword>
<gene>
    <name evidence="1" type="ORF">SAMN06265220_11012</name>
</gene>
<evidence type="ECO:0000313" key="2">
    <source>
        <dbReference type="Proteomes" id="UP000319267"/>
    </source>
</evidence>
<dbReference type="RefSeq" id="WP_111375726.1">
    <property type="nucleotide sequence ID" value="NZ_CP043612.1"/>
</dbReference>
<sequence>MMELHMAALPDGFTQSDIESELLRVLHFQGFRKSAVLSEFLAFIVNETMLQRTGGIGEYAIGANVVKRPPFFGGSSIVRTHAVRLRRLLEEYCHTEGKQNVLRWRSRHHPLFPALNRQRLPMQLSAAP</sequence>
<proteinExistence type="predicted"/>
<dbReference type="Proteomes" id="UP000319267">
    <property type="component" value="Unassembled WGS sequence"/>
</dbReference>
<organism evidence="1 2">
    <name type="scientific">Flavobacterium nitrogenifigens</name>
    <dbReference type="NCBI Taxonomy" id="1617283"/>
    <lineage>
        <taxon>Bacteria</taxon>
        <taxon>Pseudomonadati</taxon>
        <taxon>Bacteroidota</taxon>
        <taxon>Flavobacteriia</taxon>
        <taxon>Flavobacteriales</taxon>
        <taxon>Flavobacteriaceae</taxon>
        <taxon>Flavobacterium</taxon>
    </lineage>
</organism>
<protein>
    <submittedName>
        <fullName evidence="1">Uncharacterized protein</fullName>
    </submittedName>
</protein>
<name>A0A521FDF8_9FLAO</name>
<dbReference type="AlphaFoldDB" id="A0A521FDF8"/>
<accession>A0A521FDF8</accession>
<evidence type="ECO:0000313" key="1">
    <source>
        <dbReference type="EMBL" id="SMO94228.1"/>
    </source>
</evidence>
<dbReference type="EMBL" id="FXTQ01000010">
    <property type="protein sequence ID" value="SMO94228.1"/>
    <property type="molecule type" value="Genomic_DNA"/>
</dbReference>